<dbReference type="GO" id="GO:0004519">
    <property type="term" value="F:endonuclease activity"/>
    <property type="evidence" value="ECO:0007669"/>
    <property type="project" value="UniProtKB-KW"/>
</dbReference>
<keyword evidence="3" id="KW-0235">DNA replication</keyword>
<dbReference type="InterPro" id="IPR008766">
    <property type="entry name" value="Replication_gene_A-like"/>
</dbReference>
<evidence type="ECO:0000313" key="9">
    <source>
        <dbReference type="EMBL" id="NDL64816.1"/>
    </source>
</evidence>
<keyword evidence="10" id="KW-1185">Reference proteome</keyword>
<dbReference type="EMBL" id="WUBS01000014">
    <property type="protein sequence ID" value="NDL64816.1"/>
    <property type="molecule type" value="Genomic_DNA"/>
</dbReference>
<keyword evidence="4" id="KW-0540">Nuclease</keyword>
<dbReference type="Pfam" id="PF05840">
    <property type="entry name" value="Phage_GPA"/>
    <property type="match status" value="1"/>
</dbReference>
<organism evidence="9 10">
    <name type="scientific">Acerihabitans arboris</name>
    <dbReference type="NCBI Taxonomy" id="2691583"/>
    <lineage>
        <taxon>Bacteria</taxon>
        <taxon>Pseudomonadati</taxon>
        <taxon>Pseudomonadota</taxon>
        <taxon>Gammaproteobacteria</taxon>
        <taxon>Enterobacterales</taxon>
        <taxon>Pectobacteriaceae</taxon>
        <taxon>Acerihabitans</taxon>
    </lineage>
</organism>
<evidence type="ECO:0000256" key="4">
    <source>
        <dbReference type="ARBA" id="ARBA00022722"/>
    </source>
</evidence>
<reference evidence="9 10" key="1">
    <citation type="submission" date="2019-12" db="EMBL/GenBank/DDBJ databases">
        <authorList>
            <person name="Lee S.D."/>
        </authorList>
    </citation>
    <scope>NUCLEOTIDE SEQUENCE [LARGE SCALE GENOMIC DNA]</scope>
    <source>
        <strain evidence="9 10">SAP-6</strain>
    </source>
</reference>
<evidence type="ECO:0000256" key="6">
    <source>
        <dbReference type="ARBA" id="ARBA00022801"/>
    </source>
</evidence>
<gene>
    <name evidence="9" type="ORF">GRH90_18940</name>
</gene>
<evidence type="ECO:0000256" key="1">
    <source>
        <dbReference type="ARBA" id="ARBA00003293"/>
    </source>
</evidence>
<feature type="region of interest" description="Disordered" evidence="7">
    <location>
        <begin position="617"/>
        <end position="640"/>
    </location>
</feature>
<dbReference type="Proteomes" id="UP000461443">
    <property type="component" value="Unassembled WGS sequence"/>
</dbReference>
<reference evidence="9 10" key="2">
    <citation type="submission" date="2020-02" db="EMBL/GenBank/DDBJ databases">
        <title>The new genus of Enterobacteriales.</title>
        <authorList>
            <person name="Kim I.S."/>
        </authorList>
    </citation>
    <scope>NUCLEOTIDE SEQUENCE [LARGE SCALE GENOMIC DNA]</scope>
    <source>
        <strain evidence="9 10">SAP-6</strain>
    </source>
</reference>
<name>A0A845SPF3_9GAMM</name>
<sequence length="786" mass="89895">MTDINRGRRAPSPPPPFPGSHEKNITWPYWWNAPRPAVRPPELPTYAEKHALDRDHYEMCTAINRAYEMLDQQPEFIRRSVMGTITSLEHTNGAKRANMYLTKTFVERIFPRLDLVNAQYRLEARTLDNVNLFWSFNKLADLGRKETDHLAEDIAQFIALELGVISESSAADNLNDFKTALAMYRRAAEITRGFRQPVPTKGKKNLTLEDMTPVISRMFSPKWWQNRLRRYSAMWREHLRIAFGQVSKKDTPYASKNAVGDWREQKRRTREFLKGMELEDEEGNRISLIEKFDHSVANPAIRRCELMNRIRGFENICEQQGYVGEFYTMTAPSKYHATNKHGHRNPKWEGASPADTQKYLRRTWAAIRAKLARDGISIFGIRVAEPHHDATPHWHMLMFMKPEHVGAVREVMQGYVTKEDEHELVNARARKARFCVEAIDPEKGSATGYIAKYISKNIDGYALDDEIDDETKKPLKDVAASVSAWAARWRIRQFQFIGGAPVTVYRELRMMADHETAIGLSIEFAAVHDAADFGHWDEYVNAQGGPFVRRENLIVRNWYETNEALSPYGEEVIRIRGVYTPLVGIDCPIITRAKQWKIVRKQAVDLGLSGVDLKGAPAPSRSSVNNCTGPGIGPQDDGTGSSMAMPLTIADFKAMTRKERRRALKRIRQETRELRDARRPARADFGVDPEMAARMRDAARTALGFELSLGEIKFLLSGHAMKIGDEYFSGRSDGEIYSAKPPTDPLKRFEKLKRRYGPPPESERAAILRQYFENLKPEDGIDHSQI</sequence>
<evidence type="ECO:0000313" key="10">
    <source>
        <dbReference type="Proteomes" id="UP000461443"/>
    </source>
</evidence>
<proteinExistence type="inferred from homology"/>
<evidence type="ECO:0000256" key="2">
    <source>
        <dbReference type="ARBA" id="ARBA00009260"/>
    </source>
</evidence>
<evidence type="ECO:0000256" key="7">
    <source>
        <dbReference type="SAM" id="MobiDB-lite"/>
    </source>
</evidence>
<accession>A0A845SPF3</accession>
<dbReference type="GO" id="GO:0016787">
    <property type="term" value="F:hydrolase activity"/>
    <property type="evidence" value="ECO:0007669"/>
    <property type="project" value="UniProtKB-KW"/>
</dbReference>
<evidence type="ECO:0000259" key="8">
    <source>
        <dbReference type="Pfam" id="PF05840"/>
    </source>
</evidence>
<protein>
    <submittedName>
        <fullName evidence="9">Replication endonuclease</fullName>
    </submittedName>
</protein>
<dbReference type="AlphaFoldDB" id="A0A845SPF3"/>
<feature type="domain" description="Replication gene A protein-like" evidence="8">
    <location>
        <begin position="146"/>
        <end position="461"/>
    </location>
</feature>
<keyword evidence="5 9" id="KW-0255">Endonuclease</keyword>
<keyword evidence="6" id="KW-0378">Hydrolase</keyword>
<comment type="function">
    <text evidence="1">Possible endonuclease which induces a single-strand cut and initiates DNA replication.</text>
</comment>
<comment type="caution">
    <text evidence="9">The sequence shown here is derived from an EMBL/GenBank/DDBJ whole genome shotgun (WGS) entry which is preliminary data.</text>
</comment>
<comment type="similarity">
    <text evidence="2">Belongs to the phage GPA family.</text>
</comment>
<dbReference type="RefSeq" id="WP_162367521.1">
    <property type="nucleotide sequence ID" value="NZ_WUBS01000014.1"/>
</dbReference>
<evidence type="ECO:0000256" key="3">
    <source>
        <dbReference type="ARBA" id="ARBA00022705"/>
    </source>
</evidence>
<evidence type="ECO:0000256" key="5">
    <source>
        <dbReference type="ARBA" id="ARBA00022759"/>
    </source>
</evidence>
<dbReference type="GO" id="GO:0006260">
    <property type="term" value="P:DNA replication"/>
    <property type="evidence" value="ECO:0007669"/>
    <property type="project" value="UniProtKB-KW"/>
</dbReference>
<feature type="region of interest" description="Disordered" evidence="7">
    <location>
        <begin position="1"/>
        <end position="20"/>
    </location>
</feature>